<evidence type="ECO:0000313" key="2">
    <source>
        <dbReference type="Proteomes" id="UP001612741"/>
    </source>
</evidence>
<gene>
    <name evidence="1" type="ORF">ACIBG2_41280</name>
</gene>
<proteinExistence type="predicted"/>
<dbReference type="RefSeq" id="WP_397089643.1">
    <property type="nucleotide sequence ID" value="NZ_JBITGY010000013.1"/>
</dbReference>
<organism evidence="1 2">
    <name type="scientific">Nonomuraea typhae</name>
    <dbReference type="NCBI Taxonomy" id="2603600"/>
    <lineage>
        <taxon>Bacteria</taxon>
        <taxon>Bacillati</taxon>
        <taxon>Actinomycetota</taxon>
        <taxon>Actinomycetes</taxon>
        <taxon>Streptosporangiales</taxon>
        <taxon>Streptosporangiaceae</taxon>
        <taxon>Nonomuraea</taxon>
    </lineage>
</organism>
<comment type="caution">
    <text evidence="1">The sequence shown here is derived from an EMBL/GenBank/DDBJ whole genome shotgun (WGS) entry which is preliminary data.</text>
</comment>
<dbReference type="EMBL" id="JBITGY010000013">
    <property type="protein sequence ID" value="MFI6503878.1"/>
    <property type="molecule type" value="Genomic_DNA"/>
</dbReference>
<reference evidence="1 2" key="1">
    <citation type="submission" date="2024-10" db="EMBL/GenBank/DDBJ databases">
        <title>The Natural Products Discovery Center: Release of the First 8490 Sequenced Strains for Exploring Actinobacteria Biosynthetic Diversity.</title>
        <authorList>
            <person name="Kalkreuter E."/>
            <person name="Kautsar S.A."/>
            <person name="Yang D."/>
            <person name="Bader C.D."/>
            <person name="Teijaro C.N."/>
            <person name="Fluegel L."/>
            <person name="Davis C.M."/>
            <person name="Simpson J.R."/>
            <person name="Lauterbach L."/>
            <person name="Steele A.D."/>
            <person name="Gui C."/>
            <person name="Meng S."/>
            <person name="Li G."/>
            <person name="Viehrig K."/>
            <person name="Ye F."/>
            <person name="Su P."/>
            <person name="Kiefer A.F."/>
            <person name="Nichols A."/>
            <person name="Cepeda A.J."/>
            <person name="Yan W."/>
            <person name="Fan B."/>
            <person name="Jiang Y."/>
            <person name="Adhikari A."/>
            <person name="Zheng C.-J."/>
            <person name="Schuster L."/>
            <person name="Cowan T.M."/>
            <person name="Smanski M.J."/>
            <person name="Chevrette M.G."/>
            <person name="De Carvalho L.P.S."/>
            <person name="Shen B."/>
        </authorList>
    </citation>
    <scope>NUCLEOTIDE SEQUENCE [LARGE SCALE GENOMIC DNA]</scope>
    <source>
        <strain evidence="1 2">NPDC050545</strain>
    </source>
</reference>
<protein>
    <submittedName>
        <fullName evidence="1">Uncharacterized protein</fullName>
    </submittedName>
</protein>
<sequence>MRDFIDEHQAVTVLIDPRDTATITQQALLGHDRDGGRITVHPTPATHSLIALAHDLLTALGKRYGPDAEAKQVARAWRQVTAWVCAYRIAQIVVLRTHLLSRPALARLVQLTSETGAALCLVWHARPPADWREILPASTVLVLEDVERAVAQIRARRVLRAEPQAQPLYCPSLQADPEQVHRAVEQPLPALPVSDITRFRADAYRQLGPEDFAAADTLYRYGMDAACAFLTAHPDYHARPTPARADVDADLTTSRAQGGDSPIVYYPFSWRDRIALINHLLAVVTASPSHRHTLAILRGVQAGFLRHGLLLTLPPNPATYTGAGFGPVPFTSEAAELIRLHLSNPVRAACLAASLFTTLPAASLGHVKVTDLSADTTQLAVHGFSRGRQWRPFIFPVPRPARDLLEAARFFWYATPLATEQPLLTEQPRIGVYELEHDAAQCNLDPSFARQRISWESIWPMRTRCLWVADPIHDNLHYSPGRQVGAHVPHA</sequence>
<name>A0ABW7Z6Z3_9ACTN</name>
<dbReference type="Proteomes" id="UP001612741">
    <property type="component" value="Unassembled WGS sequence"/>
</dbReference>
<accession>A0ABW7Z6Z3</accession>
<evidence type="ECO:0000313" key="1">
    <source>
        <dbReference type="EMBL" id="MFI6503878.1"/>
    </source>
</evidence>
<keyword evidence="2" id="KW-1185">Reference proteome</keyword>